<dbReference type="EMBL" id="DQ390456">
    <property type="protein sequence ID" value="ABG49258.1"/>
    <property type="molecule type" value="Genomic_DNA"/>
</dbReference>
<accession>Q0ZKL6</accession>
<proteinExistence type="predicted"/>
<organism evidence="1">
    <name type="scientific">Staphylococcus sp. 693-2</name>
    <dbReference type="NCBI Taxonomy" id="373067"/>
    <lineage>
        <taxon>Bacteria</taxon>
        <taxon>Bacillati</taxon>
        <taxon>Bacillota</taxon>
        <taxon>Bacilli</taxon>
        <taxon>Bacillales</taxon>
        <taxon>Staphylococcaceae</taxon>
        <taxon>Staphylococcus</taxon>
    </lineage>
</organism>
<name>Q0ZKL6_9STAP</name>
<protein>
    <submittedName>
        <fullName evidence="1">Uncharacterized protein</fullName>
    </submittedName>
</protein>
<keyword evidence="1" id="KW-0614">Plasmid</keyword>
<reference evidence="1" key="1">
    <citation type="journal article" date="2006" name="Appl. Environ. Microbiol.">
        <title>Facile recovery of individual high-molecular-weight, low-copy-number natural plasmids for genomic sequencing.</title>
        <authorList>
            <person name="Williams L.E."/>
            <person name="Detter C."/>
            <person name="Barry K."/>
            <person name="Lapidus A."/>
            <person name="Summers A.O."/>
        </authorList>
    </citation>
    <scope>NUCLEOTIDE SEQUENCE</scope>
    <source>
        <strain evidence="1">693-2</strain>
        <plasmid evidence="1">pLEW6932</plasmid>
    </source>
</reference>
<geneLocation type="plasmid" evidence="1">
    <name>pLEW6932</name>
</geneLocation>
<dbReference type="AlphaFoldDB" id="Q0ZKL6"/>
<evidence type="ECO:0000313" key="1">
    <source>
        <dbReference type="EMBL" id="ABG49258.1"/>
    </source>
</evidence>
<sequence length="34" mass="3699">MDLLQILKVIILGMVEGLTEFDPVSLTGLIVIVD</sequence>